<dbReference type="Proteomes" id="UP000887565">
    <property type="component" value="Unplaced"/>
</dbReference>
<feature type="compositionally biased region" description="Polar residues" evidence="1">
    <location>
        <begin position="33"/>
        <end position="46"/>
    </location>
</feature>
<protein>
    <submittedName>
        <fullName evidence="3">Uncharacterized protein</fullName>
    </submittedName>
</protein>
<sequence>MHNIYIPNKTLGETEPAWAFGRPPVHVKPRAPSTDTLYNNKFSPNVRSEEEISRYTPQRRPPPIVNPFGFLYYPPNNYYDHPQPR</sequence>
<evidence type="ECO:0000313" key="3">
    <source>
        <dbReference type="WBParaSite" id="nRc.2.0.1.t16772-RA"/>
    </source>
</evidence>
<proteinExistence type="predicted"/>
<evidence type="ECO:0000256" key="1">
    <source>
        <dbReference type="SAM" id="MobiDB-lite"/>
    </source>
</evidence>
<keyword evidence="2" id="KW-1185">Reference proteome</keyword>
<dbReference type="AlphaFoldDB" id="A0A915IRW9"/>
<dbReference type="WBParaSite" id="nRc.2.0.1.t16772-RA">
    <property type="protein sequence ID" value="nRc.2.0.1.t16772-RA"/>
    <property type="gene ID" value="nRc.2.0.1.g16772"/>
</dbReference>
<evidence type="ECO:0000313" key="2">
    <source>
        <dbReference type="Proteomes" id="UP000887565"/>
    </source>
</evidence>
<accession>A0A915IRW9</accession>
<organism evidence="2 3">
    <name type="scientific">Romanomermis culicivorax</name>
    <name type="common">Nematode worm</name>
    <dbReference type="NCBI Taxonomy" id="13658"/>
    <lineage>
        <taxon>Eukaryota</taxon>
        <taxon>Metazoa</taxon>
        <taxon>Ecdysozoa</taxon>
        <taxon>Nematoda</taxon>
        <taxon>Enoplea</taxon>
        <taxon>Dorylaimia</taxon>
        <taxon>Mermithida</taxon>
        <taxon>Mermithoidea</taxon>
        <taxon>Mermithidae</taxon>
        <taxon>Romanomermis</taxon>
    </lineage>
</organism>
<reference evidence="3" key="1">
    <citation type="submission" date="2022-11" db="UniProtKB">
        <authorList>
            <consortium name="WormBaseParasite"/>
        </authorList>
    </citation>
    <scope>IDENTIFICATION</scope>
</reference>
<name>A0A915IRW9_ROMCU</name>
<feature type="region of interest" description="Disordered" evidence="1">
    <location>
        <begin position="29"/>
        <end position="85"/>
    </location>
</feature>